<proteinExistence type="predicted"/>
<accession>A0A5R8KDF8</accession>
<comment type="caution">
    <text evidence="2">The sequence shown here is derived from an EMBL/GenBank/DDBJ whole genome shotgun (WGS) entry which is preliminary data.</text>
</comment>
<dbReference type="EMBL" id="VAUV01000010">
    <property type="protein sequence ID" value="TLD69955.1"/>
    <property type="molecule type" value="Genomic_DNA"/>
</dbReference>
<feature type="compositionally biased region" description="Low complexity" evidence="1">
    <location>
        <begin position="1"/>
        <end position="33"/>
    </location>
</feature>
<evidence type="ECO:0000256" key="1">
    <source>
        <dbReference type="SAM" id="MobiDB-lite"/>
    </source>
</evidence>
<reference evidence="2 3" key="1">
    <citation type="submission" date="2019-05" db="EMBL/GenBank/DDBJ databases">
        <title>Verrucobacter flavum gen. nov., sp. nov. a new member of the family Verrucomicrobiaceae.</title>
        <authorList>
            <person name="Szuroczki S."/>
            <person name="Abbaszade G."/>
            <person name="Szabo A."/>
            <person name="Felfoldi T."/>
            <person name="Schumann P."/>
            <person name="Boka K."/>
            <person name="Keki Z."/>
            <person name="Toumi M."/>
            <person name="Toth E."/>
        </authorList>
    </citation>
    <scope>NUCLEOTIDE SEQUENCE [LARGE SCALE GENOMIC DNA]</scope>
    <source>
        <strain evidence="2 3">MG-N-17</strain>
    </source>
</reference>
<keyword evidence="3" id="KW-1185">Reference proteome</keyword>
<feature type="region of interest" description="Disordered" evidence="1">
    <location>
        <begin position="1"/>
        <end position="42"/>
    </location>
</feature>
<evidence type="ECO:0000313" key="3">
    <source>
        <dbReference type="Proteomes" id="UP000306196"/>
    </source>
</evidence>
<name>A0A5R8KDF8_9BACT</name>
<dbReference type="AlphaFoldDB" id="A0A5R8KDF8"/>
<gene>
    <name evidence="2" type="ORF">FEM03_14585</name>
</gene>
<organism evidence="2 3">
    <name type="scientific">Phragmitibacter flavus</name>
    <dbReference type="NCBI Taxonomy" id="2576071"/>
    <lineage>
        <taxon>Bacteria</taxon>
        <taxon>Pseudomonadati</taxon>
        <taxon>Verrucomicrobiota</taxon>
        <taxon>Verrucomicrobiia</taxon>
        <taxon>Verrucomicrobiales</taxon>
        <taxon>Verrucomicrobiaceae</taxon>
        <taxon>Phragmitibacter</taxon>
    </lineage>
</organism>
<dbReference type="Proteomes" id="UP000306196">
    <property type="component" value="Unassembled WGS sequence"/>
</dbReference>
<sequence>MVAGVPHAPSSHTPHPATRPIQPHAPSSHTPHPSTAPLPLPQSCTHKVNTFLSQEKIKKLAISGKVVHFFHSKPLVWLLVPNAV</sequence>
<protein>
    <submittedName>
        <fullName evidence="2">Uncharacterized protein</fullName>
    </submittedName>
</protein>
<evidence type="ECO:0000313" key="2">
    <source>
        <dbReference type="EMBL" id="TLD69955.1"/>
    </source>
</evidence>